<dbReference type="Gene3D" id="3.40.50.2300">
    <property type="match status" value="1"/>
</dbReference>
<dbReference type="PANTHER" id="PTHR37299">
    <property type="entry name" value="TRANSCRIPTIONAL REGULATOR-RELATED"/>
    <property type="match status" value="1"/>
</dbReference>
<evidence type="ECO:0000259" key="2">
    <source>
        <dbReference type="PROSITE" id="PS50110"/>
    </source>
</evidence>
<evidence type="ECO:0000259" key="3">
    <source>
        <dbReference type="PROSITE" id="PS50930"/>
    </source>
</evidence>
<feature type="modified residue" description="4-aspartylphosphate" evidence="1">
    <location>
        <position position="57"/>
    </location>
</feature>
<dbReference type="AlphaFoldDB" id="A0A1B2DQB1"/>
<keyword evidence="1" id="KW-0597">Phosphoprotein</keyword>
<evidence type="ECO:0000256" key="1">
    <source>
        <dbReference type="PROSITE-ProRule" id="PRU00169"/>
    </source>
</evidence>
<gene>
    <name evidence="4" type="ORF">BBD42_27985</name>
</gene>
<feature type="domain" description="HTH LytTR-type" evidence="3">
    <location>
        <begin position="131"/>
        <end position="229"/>
    </location>
</feature>
<dbReference type="SMART" id="SM00448">
    <property type="entry name" value="REC"/>
    <property type="match status" value="1"/>
</dbReference>
<dbReference type="EMBL" id="CP016808">
    <property type="protein sequence ID" value="ANY69913.1"/>
    <property type="molecule type" value="Genomic_DNA"/>
</dbReference>
<sequence>MIRIAIVEDEINYKEQLIEFLRRFEQDREESIEVMTFSDGDEIVENYEAQFDIILMDVCMGLMDGMSAAEEIRKMDSEVVIIFITNMAQYAIKGYAVDALDYVLKPISYFQFSERLNRAIDRMKKREVCYFTLKTKNGVKRFDIADIYYVESQSHHLIFFTKAGEFITSGTMKELEQQLSGFHFFRGNKGYFINLEHVEGMTDIFAVVKGKKLLVSRSKRKAFMEALSKYWGEVIK</sequence>
<name>A0A1B2DQB1_9BACL</name>
<dbReference type="InterPro" id="IPR007492">
    <property type="entry name" value="LytTR_DNA-bd_dom"/>
</dbReference>
<organism evidence="4">
    <name type="scientific">Paenibacillus sp. BIHB 4019</name>
    <dbReference type="NCBI Taxonomy" id="1870819"/>
    <lineage>
        <taxon>Bacteria</taxon>
        <taxon>Bacillati</taxon>
        <taxon>Bacillota</taxon>
        <taxon>Bacilli</taxon>
        <taxon>Bacillales</taxon>
        <taxon>Paenibacillaceae</taxon>
        <taxon>Paenibacillus</taxon>
    </lineage>
</organism>
<dbReference type="InterPro" id="IPR011006">
    <property type="entry name" value="CheY-like_superfamily"/>
</dbReference>
<dbReference type="PANTHER" id="PTHR37299:SF1">
    <property type="entry name" value="STAGE 0 SPORULATION PROTEIN A HOMOLOG"/>
    <property type="match status" value="1"/>
</dbReference>
<proteinExistence type="predicted"/>
<dbReference type="SUPFAM" id="SSF52172">
    <property type="entry name" value="CheY-like"/>
    <property type="match status" value="1"/>
</dbReference>
<evidence type="ECO:0000313" key="4">
    <source>
        <dbReference type="EMBL" id="ANY69913.1"/>
    </source>
</evidence>
<protein>
    <submittedName>
        <fullName evidence="4">DNA-binding response regulator</fullName>
    </submittedName>
</protein>
<dbReference type="PROSITE" id="PS50110">
    <property type="entry name" value="RESPONSE_REGULATORY"/>
    <property type="match status" value="1"/>
</dbReference>
<accession>A0A1B2DQB1</accession>
<dbReference type="Pfam" id="PF04397">
    <property type="entry name" value="LytTR"/>
    <property type="match status" value="1"/>
</dbReference>
<dbReference type="SMART" id="SM00850">
    <property type="entry name" value="LytTR"/>
    <property type="match status" value="1"/>
</dbReference>
<dbReference type="GO" id="GO:0003677">
    <property type="term" value="F:DNA binding"/>
    <property type="evidence" value="ECO:0007669"/>
    <property type="project" value="UniProtKB-KW"/>
</dbReference>
<dbReference type="Pfam" id="PF00072">
    <property type="entry name" value="Response_reg"/>
    <property type="match status" value="1"/>
</dbReference>
<dbReference type="RefSeq" id="WP_099520876.1">
    <property type="nucleotide sequence ID" value="NZ_CP016808.1"/>
</dbReference>
<dbReference type="PROSITE" id="PS50930">
    <property type="entry name" value="HTH_LYTTR"/>
    <property type="match status" value="1"/>
</dbReference>
<keyword evidence="4" id="KW-0238">DNA-binding</keyword>
<dbReference type="GO" id="GO:0000156">
    <property type="term" value="F:phosphorelay response regulator activity"/>
    <property type="evidence" value="ECO:0007669"/>
    <property type="project" value="InterPro"/>
</dbReference>
<dbReference type="InterPro" id="IPR046947">
    <property type="entry name" value="LytR-like"/>
</dbReference>
<dbReference type="InterPro" id="IPR001789">
    <property type="entry name" value="Sig_transdc_resp-reg_receiver"/>
</dbReference>
<feature type="domain" description="Response regulatory" evidence="2">
    <location>
        <begin position="3"/>
        <end position="120"/>
    </location>
</feature>
<reference evidence="4" key="1">
    <citation type="submission" date="2016-08" db="EMBL/GenBank/DDBJ databases">
        <title>Complete Genome Seqeunce of Paenibacillus sp. BIHB 4019 from tea rhizoplane.</title>
        <authorList>
            <person name="Thakur R."/>
            <person name="Swarnkar M.K."/>
            <person name="Gulati A."/>
        </authorList>
    </citation>
    <scope>NUCLEOTIDE SEQUENCE [LARGE SCALE GENOMIC DNA]</scope>
    <source>
        <strain evidence="4">BIHB4019</strain>
    </source>
</reference>
<dbReference type="Gene3D" id="2.40.50.1020">
    <property type="entry name" value="LytTr DNA-binding domain"/>
    <property type="match status" value="1"/>
</dbReference>